<dbReference type="Gene3D" id="2.60.40.10">
    <property type="entry name" value="Immunoglobulins"/>
    <property type="match status" value="1"/>
</dbReference>
<dbReference type="EMBL" id="JBIPKE010000019">
    <property type="protein sequence ID" value="MFH6985245.1"/>
    <property type="molecule type" value="Genomic_DNA"/>
</dbReference>
<dbReference type="CDD" id="cd00063">
    <property type="entry name" value="FN3"/>
    <property type="match status" value="1"/>
</dbReference>
<sequence length="1253" mass="139893">MRYIFVLVYWVLTYGAHAQTYPVQVTTTLIPPYSPVLSYYTAADANNLQVIIHVMELDRRDLRAKLRVTIEGAGVRLYTSPAYVPPALVLQGGVPEMLSGFDIRGYLNPNNLIFEGITRAEFIKSGKLPEGFYTFTIEVLEYNRSVRISNQSRANAWVVLNDPPLINFPFSGDKLRTTDPQNISFSWVGRHLASPNSAFSTEYEFTLYELYPGQTNPEVAVRSSNSIYRTTTTQSSLYYGPAEPQLIPGKKYAYRIRAYDVSGRDLFKNQGYSETNWFQYGDDCLPLRSVTAEALDPYRIRISWEPEATHTGFVVSYREAGTDTWWKETTFSTSLVIPDLKRGTSYEYQVMGQCNQYEGETSTIQTISTEAEETEDPNFACGTDLIMPELSPNPLQKPLLPLDLFHIGGLDVVVHTVTLNADGSYSGMGHAPMPIFNGAGMRVKIRNVIINEDYYAIAGSVVTVYDTEGRFIVGNTDDLKGDLSEEDAAEDTTTTDAPDDNLLAVEGEIGHVEVIAGELVVTDAEGNPMDIGTVELPAEGETLTLEDASGDTWVVDSEGNVTPGAGNGSTDPNTPGAVGSDVELDYIVTFSPSEKQTYGFDEKTQSTLSGYNQTQLNGENHWIAWKSVESGHTDYVQVTAEDQDEFPEYIGFKTPTGTIPSQPGKDKNTRELTLSGILAGNPTTLTAYATQEDEEGNATEVTLGRLDVVAYDMERQKVVIVPVNDAQTPDASALYESLNKIYAQAVAHWEVVVDHAYSVEPEVLQTLDEGESGLLSSFPKNMKQFQQDFKKSRDLDKDAYYLFLIPGSGARAGFMPFKRQYGYIWTGATSDVPRTIAHELAHGAFRLRHTFSPEAFIATQGSTNNLMDYSSGATHLYKHQWDNVHNPESVASWLQDDEEGAMSKDFEDYLTEIINLYWCAKANSSNYFTYYEFNKAVKNQSFLWDSDLLDLVKLIRSTGSAGVYDYSTSYTDDIYQSGNGRSAHTYYTLDFSRLNSNETLELCFNSEEDRTSFKNQVLESPNSDWDFHYSRLSESLSNAIERSSYDDILTILLNLPSCGFEELSSEMRVRLIAKLLDETWTDGVEEVIILKLINEIPEVNTLAEEMKSINWSSFYSSIDDDQSETLSVLLIDLAKQYHGNKEVNPIAHVNYEAFKTYDFVNRYTLSQESDKVGVSIKTTIPGGYLQPPYESIKEVLPLSDPFDVVTLSTGGNVSTGQLPTIPVALVYKMIHQQESDRVIDQAWLTLDVASMML</sequence>
<protein>
    <submittedName>
        <fullName evidence="3">Fibronectin type III domain-containing protein</fullName>
    </submittedName>
</protein>
<keyword evidence="4" id="KW-1185">Reference proteome</keyword>
<dbReference type="RefSeq" id="WP_395418722.1">
    <property type="nucleotide sequence ID" value="NZ_JBIPKE010000019.1"/>
</dbReference>
<evidence type="ECO:0000313" key="4">
    <source>
        <dbReference type="Proteomes" id="UP001610063"/>
    </source>
</evidence>
<organism evidence="3 4">
    <name type="scientific">Marinoscillum luteum</name>
    <dbReference type="NCBI Taxonomy" id="861051"/>
    <lineage>
        <taxon>Bacteria</taxon>
        <taxon>Pseudomonadati</taxon>
        <taxon>Bacteroidota</taxon>
        <taxon>Cytophagia</taxon>
        <taxon>Cytophagales</taxon>
        <taxon>Reichenbachiellaceae</taxon>
        <taxon>Marinoscillum</taxon>
    </lineage>
</organism>
<reference evidence="3 4" key="1">
    <citation type="journal article" date="2013" name="Int. J. Syst. Evol. Microbiol.">
        <title>Marinoscillum luteum sp. nov., isolated from marine sediment.</title>
        <authorList>
            <person name="Cha I.T."/>
            <person name="Park S.J."/>
            <person name="Kim S.J."/>
            <person name="Kim J.G."/>
            <person name="Jung M.Y."/>
            <person name="Shin K.S."/>
            <person name="Kwon K.K."/>
            <person name="Yang S.H."/>
            <person name="Seo Y.S."/>
            <person name="Rhee S.K."/>
        </authorList>
    </citation>
    <scope>NUCLEOTIDE SEQUENCE [LARGE SCALE GENOMIC DNA]</scope>
    <source>
        <strain evidence="3 4">KCTC 23939</strain>
    </source>
</reference>
<evidence type="ECO:0000313" key="3">
    <source>
        <dbReference type="EMBL" id="MFH6985245.1"/>
    </source>
</evidence>
<gene>
    <name evidence="3" type="ORF">ACHKAR_17465</name>
</gene>
<dbReference type="SUPFAM" id="SSF49265">
    <property type="entry name" value="Fibronectin type III"/>
    <property type="match status" value="1"/>
</dbReference>
<dbReference type="InterPro" id="IPR003961">
    <property type="entry name" value="FN3_dom"/>
</dbReference>
<accession>A0ABW7NCI5</accession>
<dbReference type="PROSITE" id="PS50853">
    <property type="entry name" value="FN3"/>
    <property type="match status" value="1"/>
</dbReference>
<dbReference type="InterPro" id="IPR013783">
    <property type="entry name" value="Ig-like_fold"/>
</dbReference>
<proteinExistence type="predicted"/>
<feature type="region of interest" description="Disordered" evidence="1">
    <location>
        <begin position="475"/>
        <end position="500"/>
    </location>
</feature>
<dbReference type="InterPro" id="IPR036116">
    <property type="entry name" value="FN3_sf"/>
</dbReference>
<dbReference type="SMART" id="SM00060">
    <property type="entry name" value="FN3"/>
    <property type="match status" value="1"/>
</dbReference>
<evidence type="ECO:0000259" key="2">
    <source>
        <dbReference type="PROSITE" id="PS50853"/>
    </source>
</evidence>
<dbReference type="Proteomes" id="UP001610063">
    <property type="component" value="Unassembled WGS sequence"/>
</dbReference>
<feature type="domain" description="Fibronectin type-III" evidence="2">
    <location>
        <begin position="286"/>
        <end position="372"/>
    </location>
</feature>
<comment type="caution">
    <text evidence="3">The sequence shown here is derived from an EMBL/GenBank/DDBJ whole genome shotgun (WGS) entry which is preliminary data.</text>
</comment>
<name>A0ABW7NCI5_9BACT</name>
<dbReference type="Pfam" id="PF00041">
    <property type="entry name" value="fn3"/>
    <property type="match status" value="1"/>
</dbReference>
<evidence type="ECO:0000256" key="1">
    <source>
        <dbReference type="SAM" id="MobiDB-lite"/>
    </source>
</evidence>